<evidence type="ECO:0000313" key="1">
    <source>
        <dbReference type="EMBL" id="KAJ7375756.1"/>
    </source>
</evidence>
<gene>
    <name evidence="1" type="ORF">OS493_039074</name>
</gene>
<dbReference type="InterPro" id="IPR036691">
    <property type="entry name" value="Endo/exonu/phosph_ase_sf"/>
</dbReference>
<reference evidence="1" key="1">
    <citation type="submission" date="2023-01" db="EMBL/GenBank/DDBJ databases">
        <title>Genome assembly of the deep-sea coral Lophelia pertusa.</title>
        <authorList>
            <person name="Herrera S."/>
            <person name="Cordes E."/>
        </authorList>
    </citation>
    <scope>NUCLEOTIDE SEQUENCE</scope>
    <source>
        <strain evidence="1">USNM1676648</strain>
        <tissue evidence="1">Polyp</tissue>
    </source>
</reference>
<dbReference type="AlphaFoldDB" id="A0A9W9Z6A5"/>
<name>A0A9W9Z6A5_9CNID</name>
<evidence type="ECO:0000313" key="2">
    <source>
        <dbReference type="Proteomes" id="UP001163046"/>
    </source>
</evidence>
<proteinExistence type="predicted"/>
<evidence type="ECO:0008006" key="3">
    <source>
        <dbReference type="Google" id="ProtNLM"/>
    </source>
</evidence>
<organism evidence="1 2">
    <name type="scientific">Desmophyllum pertusum</name>
    <dbReference type="NCBI Taxonomy" id="174260"/>
    <lineage>
        <taxon>Eukaryota</taxon>
        <taxon>Metazoa</taxon>
        <taxon>Cnidaria</taxon>
        <taxon>Anthozoa</taxon>
        <taxon>Hexacorallia</taxon>
        <taxon>Scleractinia</taxon>
        <taxon>Caryophylliina</taxon>
        <taxon>Caryophylliidae</taxon>
        <taxon>Desmophyllum</taxon>
    </lineage>
</organism>
<dbReference type="SUPFAM" id="SSF56219">
    <property type="entry name" value="DNase I-like"/>
    <property type="match status" value="1"/>
</dbReference>
<sequence length="295" mass="33661">MDPTIFETWSRPVLQYIEQQVKAGRDPDSITEKEIQKFKQSILKSASPPSYFIMTINMNGPASGKGTAHKRRMLVSIIIRCFCPDIIFCQELPGYFKEKVAEKCGYQYVKNGKESAVLWRIEDFDDSTEGLKTTDESIIQLMDEVKGASIMKTMDTQMIQLGDKVCEVEGASKFLSKIAMVKLTSWKSFDTVLAVSYHGRYKAPKKEKHRDFKCLNTFLGEVIKEAGINSYIIGGDFNFYTLDVEMQDHAVVQHYTLSSRQEEASSGHRYIPHKDNFVYYPDGKIRVDLDKALPI</sequence>
<dbReference type="EMBL" id="MU826499">
    <property type="protein sequence ID" value="KAJ7375756.1"/>
    <property type="molecule type" value="Genomic_DNA"/>
</dbReference>
<protein>
    <recommendedName>
        <fullName evidence="3">Endonuclease/exonuclease/phosphatase domain-containing protein</fullName>
    </recommendedName>
</protein>
<comment type="caution">
    <text evidence="1">The sequence shown here is derived from an EMBL/GenBank/DDBJ whole genome shotgun (WGS) entry which is preliminary data.</text>
</comment>
<accession>A0A9W9Z6A5</accession>
<keyword evidence="2" id="KW-1185">Reference proteome</keyword>
<dbReference type="Proteomes" id="UP001163046">
    <property type="component" value="Unassembled WGS sequence"/>
</dbReference>
<dbReference type="OrthoDB" id="5967537at2759"/>